<evidence type="ECO:0000256" key="3">
    <source>
        <dbReference type="ARBA" id="ARBA00022553"/>
    </source>
</evidence>
<comment type="caution">
    <text evidence="9">The sequence shown here is derived from an EMBL/GenBank/DDBJ whole genome shotgun (WGS) entry which is preliminary data.</text>
</comment>
<evidence type="ECO:0000256" key="1">
    <source>
        <dbReference type="ARBA" id="ARBA00000085"/>
    </source>
</evidence>
<dbReference type="PROSITE" id="PS50113">
    <property type="entry name" value="PAC"/>
    <property type="match status" value="6"/>
</dbReference>
<dbReference type="SUPFAM" id="SSF55874">
    <property type="entry name" value="ATPase domain of HSP90 chaperone/DNA topoisomerase II/histidine kinase"/>
    <property type="match status" value="1"/>
</dbReference>
<keyword evidence="10" id="KW-1185">Reference proteome</keyword>
<reference evidence="9 10" key="1">
    <citation type="submission" date="2021-01" db="EMBL/GenBank/DDBJ databases">
        <title>Chryseolinea sp. Jin1 Genome sequencing and assembly.</title>
        <authorList>
            <person name="Kim I."/>
        </authorList>
    </citation>
    <scope>NUCLEOTIDE SEQUENCE [LARGE SCALE GENOMIC DNA]</scope>
    <source>
        <strain evidence="9 10">Jin1</strain>
    </source>
</reference>
<dbReference type="InterPro" id="IPR011495">
    <property type="entry name" value="Sig_transdc_His_kin_sub2_dim/P"/>
</dbReference>
<dbReference type="Pfam" id="PF13426">
    <property type="entry name" value="PAS_9"/>
    <property type="match status" value="2"/>
</dbReference>
<accession>A0ABS1KNP7</accession>
<dbReference type="InterPro" id="IPR036890">
    <property type="entry name" value="HATPase_C_sf"/>
</dbReference>
<dbReference type="InterPro" id="IPR005467">
    <property type="entry name" value="His_kinase_dom"/>
</dbReference>
<dbReference type="Pfam" id="PF13581">
    <property type="entry name" value="HATPase_c_2"/>
    <property type="match status" value="1"/>
</dbReference>
<feature type="domain" description="PAC" evidence="8">
    <location>
        <begin position="327"/>
        <end position="379"/>
    </location>
</feature>
<dbReference type="InterPro" id="IPR013656">
    <property type="entry name" value="PAS_4"/>
</dbReference>
<dbReference type="PANTHER" id="PTHR43304:SF1">
    <property type="entry name" value="PAC DOMAIN-CONTAINING PROTEIN"/>
    <property type="match status" value="1"/>
</dbReference>
<comment type="catalytic activity">
    <reaction evidence="1">
        <text>ATP + protein L-histidine = ADP + protein N-phospho-L-histidine.</text>
        <dbReference type="EC" id="2.7.13.3"/>
    </reaction>
</comment>
<feature type="domain" description="Histidine kinase" evidence="6">
    <location>
        <begin position="1167"/>
        <end position="1355"/>
    </location>
</feature>
<dbReference type="EMBL" id="JAERRB010000002">
    <property type="protein sequence ID" value="MBL0741108.1"/>
    <property type="molecule type" value="Genomic_DNA"/>
</dbReference>
<evidence type="ECO:0000313" key="10">
    <source>
        <dbReference type="Proteomes" id="UP000613030"/>
    </source>
</evidence>
<dbReference type="SMART" id="SM00091">
    <property type="entry name" value="PAS"/>
    <property type="match status" value="6"/>
</dbReference>
<evidence type="ECO:0000259" key="8">
    <source>
        <dbReference type="PROSITE" id="PS50113"/>
    </source>
</evidence>
<keyword evidence="3" id="KW-0597">Phosphoprotein</keyword>
<dbReference type="InterPro" id="IPR001610">
    <property type="entry name" value="PAC"/>
</dbReference>
<dbReference type="PROSITE" id="PS50109">
    <property type="entry name" value="HIS_KIN"/>
    <property type="match status" value="1"/>
</dbReference>
<feature type="domain" description="PAS" evidence="7">
    <location>
        <begin position="1023"/>
        <end position="1094"/>
    </location>
</feature>
<keyword evidence="5" id="KW-0418">Kinase</keyword>
<feature type="domain" description="PAC" evidence="8">
    <location>
        <begin position="1095"/>
        <end position="1149"/>
    </location>
</feature>
<dbReference type="InterPro" id="IPR000700">
    <property type="entry name" value="PAS-assoc_C"/>
</dbReference>
<keyword evidence="4" id="KW-0808">Transferase</keyword>
<dbReference type="RefSeq" id="WP_202008470.1">
    <property type="nucleotide sequence ID" value="NZ_JAERRB010000002.1"/>
</dbReference>
<evidence type="ECO:0000256" key="2">
    <source>
        <dbReference type="ARBA" id="ARBA00012438"/>
    </source>
</evidence>
<dbReference type="Proteomes" id="UP000613030">
    <property type="component" value="Unassembled WGS sequence"/>
</dbReference>
<feature type="domain" description="PAC" evidence="8">
    <location>
        <begin position="721"/>
        <end position="773"/>
    </location>
</feature>
<evidence type="ECO:0000259" key="7">
    <source>
        <dbReference type="PROSITE" id="PS50112"/>
    </source>
</evidence>
<evidence type="ECO:0000256" key="5">
    <source>
        <dbReference type="ARBA" id="ARBA00022777"/>
    </source>
</evidence>
<gene>
    <name evidence="9" type="ORF">JI741_07745</name>
</gene>
<dbReference type="Gene3D" id="3.30.565.10">
    <property type="entry name" value="Histidine kinase-like ATPase, C-terminal domain"/>
    <property type="match status" value="1"/>
</dbReference>
<dbReference type="Pfam" id="PF08448">
    <property type="entry name" value="PAS_4"/>
    <property type="match status" value="2"/>
</dbReference>
<dbReference type="InterPro" id="IPR000014">
    <property type="entry name" value="PAS"/>
</dbReference>
<feature type="domain" description="PAC" evidence="8">
    <location>
        <begin position="199"/>
        <end position="251"/>
    </location>
</feature>
<evidence type="ECO:0000259" key="6">
    <source>
        <dbReference type="PROSITE" id="PS50109"/>
    </source>
</evidence>
<dbReference type="InterPro" id="IPR013655">
    <property type="entry name" value="PAS_fold_3"/>
</dbReference>
<dbReference type="CDD" id="cd00130">
    <property type="entry name" value="PAS"/>
    <property type="match status" value="5"/>
</dbReference>
<sequence>MKAVSKSNNFSFALTDIPFPAVVHRVDNGVVMQLNSEGKKFFRLKSTKKNLTLSTLWSGTPPDASVGRAKTFTRFGPIVHHASTGKDTTVFLLRKRIQLHGMDCLLDYLELPSSLQHEDALQQTQQTLNRSQSIASIGSWEMYGNFNEIRWSDEFYRLHGLAPQSVKPSTRLRLSMVHPKDRAKMQKAIDDAVRLGKPYALEKRIVRPDGTVRWVLSQGEATLDEHTGKRKIFGTLLDITARKETEEIQHKLTQSLADFQDAIENTAVVSRTDNTGRIMDVNANFVGLCGYSQKELVGNHYGVINSGHHSRVFWADLWRTLNAGKTWRGEIKNKAKDGTFFWVDATIIPVRDGTGTTTEFFAIEHDITARKESHDALFLSYSSLRETLLFAKMGSAELDLKTFQLSMSRELLELLDIDSTKPIVIPFAQFIAQYVHPDFQAVIGEKVKEGMADPAAVKTEVNVSFAMITATAREIWMEARGIFKGTTALGILQDATDRKRAEQTLQESSQRVISLADNIPDGLIYEYWTNMARTEAGFTYASQGVEKVFELTADELIHDVGVGLGLVHPDDLAAVKEATNISIATLKGLDVDYRINVRSGKQKWVKTKATPHLRPDGTVHFIAICIDITRQKKLEAEQATNRFKLQNTLDNLISAVVVASPDGKITYANKSALYILDTTADEVTEHYFHNPVWKPVDETGQRLAPENLPLSIALTKQQAVGNVLHGLQHENGSMKWISVNAAPLLDEAGRMYAAVSSFIDITESRAAELNREKSENELRAIIEASAYATVLLDPQGVVQNFNAFASRNATFILNHALEKGNHFLTVIPPLFQADFSTNFARALQGEKVLVEREIQNVNQHKLWLEFLYLPVFNKAMEVTGVTFNVTDLTQKKEAEAHSRKRTEQIRFAARLARFGEWELDLATHQCRWSDEVCRIHDVAPGYSPGLEEALSFYTADSKVLLRHAIQKCIDDGDWYDMTLQIVSKAGKKKWIRTVGVSERINNRAVKLYGLFQDIDDVRQKEEESARLALIAKRTDNLVVITDADRKIQWVNESFTRTTGYTSREVIGRTTEDFLYGPETLAETVTMVHEKLARKEPVKFEIVHYKRSGETHWLDVEIQPVFGASGELDYFIEIQSNVTERKQAEENLQLTQLGLQKSLQEKESLIKEIHHRVKNNLQLISSILYLKMSGMHQSDMKDFLEDTRHKIRSIALIHERLLQSGSMHQVDIADYLSKLILDLQMTVMTQTLDLSINAHIEPTQISLDLAINCGLILNELITNAIKHAFKDRREGTVFVSFNKTAEGFLFTVADNGSGLPESVYPGKGSFGMQLLDVFLKQLKASVSIERGQGTKYSITF</sequence>
<feature type="domain" description="PAC" evidence="8">
    <location>
        <begin position="848"/>
        <end position="900"/>
    </location>
</feature>
<feature type="domain" description="PAS" evidence="7">
    <location>
        <begin position="641"/>
        <end position="683"/>
    </location>
</feature>
<dbReference type="Pfam" id="PF07568">
    <property type="entry name" value="HisKA_2"/>
    <property type="match status" value="1"/>
</dbReference>
<dbReference type="NCBIfam" id="TIGR00229">
    <property type="entry name" value="sensory_box"/>
    <property type="match status" value="6"/>
</dbReference>
<dbReference type="Gene3D" id="3.30.450.20">
    <property type="entry name" value="PAS domain"/>
    <property type="match status" value="7"/>
</dbReference>
<dbReference type="InterPro" id="IPR052162">
    <property type="entry name" value="Sensor_kinase/Photoreceptor"/>
</dbReference>
<dbReference type="Gene3D" id="2.10.70.100">
    <property type="match status" value="1"/>
</dbReference>
<dbReference type="PANTHER" id="PTHR43304">
    <property type="entry name" value="PHYTOCHROME-LIKE PROTEIN CPH1"/>
    <property type="match status" value="1"/>
</dbReference>
<proteinExistence type="predicted"/>
<dbReference type="EC" id="2.7.13.3" evidence="2"/>
<dbReference type="InterPro" id="IPR003594">
    <property type="entry name" value="HATPase_dom"/>
</dbReference>
<dbReference type="InterPro" id="IPR035965">
    <property type="entry name" value="PAS-like_dom_sf"/>
</dbReference>
<dbReference type="SUPFAM" id="SSF55785">
    <property type="entry name" value="PYP-like sensor domain (PAS domain)"/>
    <property type="match status" value="7"/>
</dbReference>
<name>A0ABS1KNP7_9BACT</name>
<feature type="domain" description="PAS" evidence="7">
    <location>
        <begin position="151"/>
        <end position="196"/>
    </location>
</feature>
<feature type="domain" description="PAS" evidence="7">
    <location>
        <begin position="255"/>
        <end position="299"/>
    </location>
</feature>
<protein>
    <recommendedName>
        <fullName evidence="2">histidine kinase</fullName>
        <ecNumber evidence="2">2.7.13.3</ecNumber>
    </recommendedName>
</protein>
<dbReference type="SMART" id="SM00086">
    <property type="entry name" value="PAC"/>
    <property type="match status" value="7"/>
</dbReference>
<evidence type="ECO:0000256" key="4">
    <source>
        <dbReference type="ARBA" id="ARBA00022679"/>
    </source>
</evidence>
<organism evidence="9 10">
    <name type="scientific">Chryseolinea lacunae</name>
    <dbReference type="NCBI Taxonomy" id="2801331"/>
    <lineage>
        <taxon>Bacteria</taxon>
        <taxon>Pseudomonadati</taxon>
        <taxon>Bacteroidota</taxon>
        <taxon>Cytophagia</taxon>
        <taxon>Cytophagales</taxon>
        <taxon>Fulvivirgaceae</taxon>
        <taxon>Chryseolinea</taxon>
    </lineage>
</organism>
<feature type="domain" description="PAC" evidence="8">
    <location>
        <begin position="589"/>
        <end position="640"/>
    </location>
</feature>
<evidence type="ECO:0000313" key="9">
    <source>
        <dbReference type="EMBL" id="MBL0741108.1"/>
    </source>
</evidence>
<dbReference type="Pfam" id="PF08447">
    <property type="entry name" value="PAS_3"/>
    <property type="match status" value="2"/>
</dbReference>
<dbReference type="PROSITE" id="PS50112">
    <property type="entry name" value="PAS"/>
    <property type="match status" value="4"/>
</dbReference>